<protein>
    <submittedName>
        <fullName evidence="4">Por secretion system C-terminal sorting domain-containing protein</fullName>
    </submittedName>
</protein>
<evidence type="ECO:0000313" key="5">
    <source>
        <dbReference type="Proteomes" id="UP000198384"/>
    </source>
</evidence>
<dbReference type="EMBL" id="FZNT01000006">
    <property type="protein sequence ID" value="SNR58370.1"/>
    <property type="molecule type" value="Genomic_DNA"/>
</dbReference>
<dbReference type="RefSeq" id="WP_089381820.1">
    <property type="nucleotide sequence ID" value="NZ_FZNT01000006.1"/>
</dbReference>
<evidence type="ECO:0000259" key="2">
    <source>
        <dbReference type="Pfam" id="PF18962"/>
    </source>
</evidence>
<keyword evidence="1" id="KW-0732">Signal</keyword>
<name>A0A238XI40_9FLAO</name>
<organism evidence="4 5">
    <name type="scientific">Lutibacter agarilyticus</name>
    <dbReference type="NCBI Taxonomy" id="1109740"/>
    <lineage>
        <taxon>Bacteria</taxon>
        <taxon>Pseudomonadati</taxon>
        <taxon>Bacteroidota</taxon>
        <taxon>Flavobacteriia</taxon>
        <taxon>Flavobacteriales</taxon>
        <taxon>Flavobacteriaceae</taxon>
        <taxon>Lutibacter</taxon>
    </lineage>
</organism>
<evidence type="ECO:0000256" key="1">
    <source>
        <dbReference type="ARBA" id="ARBA00022729"/>
    </source>
</evidence>
<dbReference type="OrthoDB" id="1495671at2"/>
<gene>
    <name evidence="4" type="ORF">SAMN06265371_10657</name>
</gene>
<dbReference type="NCBIfam" id="TIGR04183">
    <property type="entry name" value="Por_Secre_tail"/>
    <property type="match status" value="1"/>
</dbReference>
<feature type="domain" description="BP74 N-terminal" evidence="3">
    <location>
        <begin position="23"/>
        <end position="142"/>
    </location>
</feature>
<keyword evidence="5" id="KW-1185">Reference proteome</keyword>
<proteinExistence type="predicted"/>
<dbReference type="InterPro" id="IPR056422">
    <property type="entry name" value="BP74_N"/>
</dbReference>
<dbReference type="InterPro" id="IPR026444">
    <property type="entry name" value="Secre_tail"/>
</dbReference>
<feature type="domain" description="Secretion system C-terminal sorting" evidence="2">
    <location>
        <begin position="157"/>
        <end position="227"/>
    </location>
</feature>
<evidence type="ECO:0000259" key="3">
    <source>
        <dbReference type="Pfam" id="PF23621"/>
    </source>
</evidence>
<dbReference type="Proteomes" id="UP000198384">
    <property type="component" value="Unassembled WGS sequence"/>
</dbReference>
<evidence type="ECO:0000313" key="4">
    <source>
        <dbReference type="EMBL" id="SNR58370.1"/>
    </source>
</evidence>
<dbReference type="Pfam" id="PF18962">
    <property type="entry name" value="Por_Secre_tail"/>
    <property type="match status" value="1"/>
</dbReference>
<reference evidence="4 5" key="1">
    <citation type="submission" date="2017-06" db="EMBL/GenBank/DDBJ databases">
        <authorList>
            <person name="Kim H.J."/>
            <person name="Triplett B.A."/>
        </authorList>
    </citation>
    <scope>NUCLEOTIDE SEQUENCE [LARGE SCALE GENOMIC DNA]</scope>
    <source>
        <strain evidence="4 5">DSM 29150</strain>
    </source>
</reference>
<dbReference type="AlphaFoldDB" id="A0A238XI40"/>
<sequence>MNKLKLTITLLLTIGFIGKAQTTRYFEFSTNCGSGNWQDTTFIAATSNQVLIDTVLANIAKPFNQRKFINGNIDYGNGGYNHNASHWFLWHFIPNEWDLTEMAIEVCDGCPYTDVDADTAYWVGIIGQFCPWSSRPVKEVTNTLGIDTPIFENEISLYPNPTKDKLNLKWNSLNNITVTIYNSIGQELWTVYLSKQHKIIDISELENGIYFLKIRDRNKIAIKKIIVV</sequence>
<accession>A0A238XI40</accession>
<dbReference type="Pfam" id="PF23621">
    <property type="entry name" value="BP74_N"/>
    <property type="match status" value="1"/>
</dbReference>